<evidence type="ECO:0000256" key="1">
    <source>
        <dbReference type="SAM" id="MobiDB-lite"/>
    </source>
</evidence>
<feature type="compositionally biased region" description="Polar residues" evidence="1">
    <location>
        <begin position="209"/>
        <end position="219"/>
    </location>
</feature>
<dbReference type="PANTHER" id="PTHR34280">
    <property type="entry name" value="OS01G0920100 PROTEIN"/>
    <property type="match status" value="1"/>
</dbReference>
<evidence type="ECO:0000313" key="3">
    <source>
        <dbReference type="Proteomes" id="UP001497516"/>
    </source>
</evidence>
<dbReference type="AlphaFoldDB" id="A0AAV2ETS2"/>
<feature type="compositionally biased region" description="Basic and acidic residues" evidence="1">
    <location>
        <begin position="220"/>
        <end position="229"/>
    </location>
</feature>
<organism evidence="2 3">
    <name type="scientific">Linum trigynum</name>
    <dbReference type="NCBI Taxonomy" id="586398"/>
    <lineage>
        <taxon>Eukaryota</taxon>
        <taxon>Viridiplantae</taxon>
        <taxon>Streptophyta</taxon>
        <taxon>Embryophyta</taxon>
        <taxon>Tracheophyta</taxon>
        <taxon>Spermatophyta</taxon>
        <taxon>Magnoliopsida</taxon>
        <taxon>eudicotyledons</taxon>
        <taxon>Gunneridae</taxon>
        <taxon>Pentapetalae</taxon>
        <taxon>rosids</taxon>
        <taxon>fabids</taxon>
        <taxon>Malpighiales</taxon>
        <taxon>Linaceae</taxon>
        <taxon>Linum</taxon>
    </lineage>
</organism>
<dbReference type="EMBL" id="OZ034818">
    <property type="protein sequence ID" value="CAL1389087.1"/>
    <property type="molecule type" value="Genomic_DNA"/>
</dbReference>
<reference evidence="2 3" key="1">
    <citation type="submission" date="2024-04" db="EMBL/GenBank/DDBJ databases">
        <authorList>
            <person name="Fracassetti M."/>
        </authorList>
    </citation>
    <scope>NUCLEOTIDE SEQUENCE [LARGE SCALE GENOMIC DNA]</scope>
</reference>
<name>A0AAV2ETS2_9ROSI</name>
<dbReference type="PANTHER" id="PTHR34280:SF17">
    <property type="entry name" value="PROTEIN WAVE"/>
    <property type="match status" value="1"/>
</dbReference>
<dbReference type="InterPro" id="IPR038947">
    <property type="entry name" value="At3g27210-like"/>
</dbReference>
<accession>A0AAV2ETS2</accession>
<evidence type="ECO:0000313" key="2">
    <source>
        <dbReference type="EMBL" id="CAL1389087.1"/>
    </source>
</evidence>
<feature type="region of interest" description="Disordered" evidence="1">
    <location>
        <begin position="185"/>
        <end position="238"/>
    </location>
</feature>
<protein>
    <submittedName>
        <fullName evidence="2">Uncharacterized protein</fullName>
    </submittedName>
</protein>
<keyword evidence="3" id="KW-1185">Reference proteome</keyword>
<dbReference type="Proteomes" id="UP001497516">
    <property type="component" value="Chromosome 5"/>
</dbReference>
<proteinExistence type="predicted"/>
<feature type="region of interest" description="Disordered" evidence="1">
    <location>
        <begin position="49"/>
        <end position="70"/>
    </location>
</feature>
<sequence length="253" mass="27778">MGMIKLNERRVSPEIMVEPTVAAAAADDLDSSSKEESFQDSRAYLASDSEDDYYSVKGTPSVASSRPGTPQKRRICIKNIYYRSMLERSKIHMIPPPPRTTTTTRATTIGHVEAPAPPARDQKPLIEFFTDPYWIEEISTDGDVSGGAHPTITTTSKQLKLVEFLQDSFWKKEFFLAPSPHSRKAAAASSSSPLPGGAVVVTGLKSGNKRVQNDGSSSKSAKDDHDQRHGSSCCFPSFAPRFWSKKRKTKVAP</sequence>
<gene>
    <name evidence="2" type="ORF">LTRI10_LOCUS29972</name>
</gene>
<feature type="compositionally biased region" description="Low complexity" evidence="1">
    <location>
        <begin position="185"/>
        <end position="198"/>
    </location>
</feature>